<dbReference type="RefSeq" id="WP_022922534.1">
    <property type="nucleotide sequence ID" value="NZ_BMLB01000004.1"/>
</dbReference>
<sequence length="377" mass="40499">MKVLLLTNIYPPRSTPQGATFIRSRVRALEGHGVTVVPVAVWSSWTPAATALRTALRRRDDEAPAPPFLSATAPFGLEHALRRRLASRSARRWLERVTEAVLEHVPGGADVVHAHGMYDLPAGLVARSVAQRLGVPYAVTLHGTDVNLLMPRRAKLYAGVLREACATIYVSAALQRDAQGLAPDQRRAHVIPNGVDPSLFRPGTRAPEPSVLYAGNLETVKGADRLPAIWRAVRSAVPTARLVVAGSGSWLGKARQELDDPSVDLLGRVDQTEVARQMARAHVVILPSRAEGWPTVIMEAYASGTPVVATAVGGTPEAVVDADRLVPGGPGLETRFAQAVTDVLQEAEGPRLDLVELAGRHDWVQVAAQEIEVLRSC</sequence>
<keyword evidence="5" id="KW-1185">Reference proteome</keyword>
<dbReference type="InterPro" id="IPR028098">
    <property type="entry name" value="Glyco_trans_4-like_N"/>
</dbReference>
<reference evidence="5" key="1">
    <citation type="journal article" date="2019" name="Int. J. Syst. Evol. Microbiol.">
        <title>The Global Catalogue of Microorganisms (GCM) 10K type strain sequencing project: providing services to taxonomists for standard genome sequencing and annotation.</title>
        <authorList>
            <consortium name="The Broad Institute Genomics Platform"/>
            <consortium name="The Broad Institute Genome Sequencing Center for Infectious Disease"/>
            <person name="Wu L."/>
            <person name="Ma J."/>
        </authorList>
    </citation>
    <scope>NUCLEOTIDE SEQUENCE [LARGE SCALE GENOMIC DNA]</scope>
    <source>
        <strain evidence="5">CGMCC 1.5362</strain>
    </source>
</reference>
<organism evidence="4 5">
    <name type="scientific">Ornithinimicrobium pekingense</name>
    <dbReference type="NCBI Taxonomy" id="384677"/>
    <lineage>
        <taxon>Bacteria</taxon>
        <taxon>Bacillati</taxon>
        <taxon>Actinomycetota</taxon>
        <taxon>Actinomycetes</taxon>
        <taxon>Micrococcales</taxon>
        <taxon>Ornithinimicrobiaceae</taxon>
        <taxon>Ornithinimicrobium</taxon>
    </lineage>
</organism>
<accession>A0ABQ2FAX9</accession>
<dbReference type="InterPro" id="IPR050194">
    <property type="entry name" value="Glycosyltransferase_grp1"/>
</dbReference>
<dbReference type="EMBL" id="BMLB01000004">
    <property type="protein sequence ID" value="GGK71134.1"/>
    <property type="molecule type" value="Genomic_DNA"/>
</dbReference>
<evidence type="ECO:0000313" key="5">
    <source>
        <dbReference type="Proteomes" id="UP000662111"/>
    </source>
</evidence>
<protein>
    <submittedName>
        <fullName evidence="4">Glycosyl transferase group 1</fullName>
    </submittedName>
</protein>
<proteinExistence type="predicted"/>
<dbReference type="Pfam" id="PF13439">
    <property type="entry name" value="Glyco_transf_4"/>
    <property type="match status" value="1"/>
</dbReference>
<feature type="domain" description="Glycosyltransferase subfamily 4-like N-terminal" evidence="3">
    <location>
        <begin position="22"/>
        <end position="198"/>
    </location>
</feature>
<gene>
    <name evidence="4" type="ORF">GCM10011509_19470</name>
</gene>
<dbReference type="Gene3D" id="3.40.50.2000">
    <property type="entry name" value="Glycogen Phosphorylase B"/>
    <property type="match status" value="2"/>
</dbReference>
<dbReference type="GO" id="GO:0016740">
    <property type="term" value="F:transferase activity"/>
    <property type="evidence" value="ECO:0007669"/>
    <property type="project" value="UniProtKB-KW"/>
</dbReference>
<comment type="caution">
    <text evidence="4">The sequence shown here is derived from an EMBL/GenBank/DDBJ whole genome shotgun (WGS) entry which is preliminary data.</text>
</comment>
<evidence type="ECO:0000259" key="3">
    <source>
        <dbReference type="Pfam" id="PF13439"/>
    </source>
</evidence>
<evidence type="ECO:0000313" key="4">
    <source>
        <dbReference type="EMBL" id="GGK71134.1"/>
    </source>
</evidence>
<name>A0ABQ2FAX9_9MICO</name>
<dbReference type="Proteomes" id="UP000662111">
    <property type="component" value="Unassembled WGS sequence"/>
</dbReference>
<dbReference type="Pfam" id="PF13692">
    <property type="entry name" value="Glyco_trans_1_4"/>
    <property type="match status" value="1"/>
</dbReference>
<dbReference type="SUPFAM" id="SSF53756">
    <property type="entry name" value="UDP-Glycosyltransferase/glycogen phosphorylase"/>
    <property type="match status" value="1"/>
</dbReference>
<evidence type="ECO:0000256" key="1">
    <source>
        <dbReference type="ARBA" id="ARBA00022676"/>
    </source>
</evidence>
<keyword evidence="2 4" id="KW-0808">Transferase</keyword>
<keyword evidence="1" id="KW-0328">Glycosyltransferase</keyword>
<dbReference type="PANTHER" id="PTHR45947:SF15">
    <property type="entry name" value="TEICHURONIC ACID BIOSYNTHESIS GLYCOSYLTRANSFERASE TUAC-RELATED"/>
    <property type="match status" value="1"/>
</dbReference>
<dbReference type="PANTHER" id="PTHR45947">
    <property type="entry name" value="SULFOQUINOVOSYL TRANSFERASE SQD2"/>
    <property type="match status" value="1"/>
</dbReference>
<evidence type="ECO:0000256" key="2">
    <source>
        <dbReference type="ARBA" id="ARBA00022679"/>
    </source>
</evidence>